<dbReference type="InterPro" id="IPR027417">
    <property type="entry name" value="P-loop_NTPase"/>
</dbReference>
<comment type="subcellular location">
    <subcellularLocation>
        <location evidence="1">Cell membrane</location>
        <topology evidence="1">Peripheral membrane protein</topology>
    </subcellularLocation>
</comment>
<evidence type="ECO:0000256" key="5">
    <source>
        <dbReference type="ARBA" id="ARBA00022741"/>
    </source>
</evidence>
<keyword evidence="5" id="KW-0547">Nucleotide-binding</keyword>
<evidence type="ECO:0000256" key="4">
    <source>
        <dbReference type="ARBA" id="ARBA00022475"/>
    </source>
</evidence>
<keyword evidence="3" id="KW-0813">Transport</keyword>
<dbReference type="Gene3D" id="3.40.50.300">
    <property type="entry name" value="P-loop containing nucleotide triphosphate hydrolases"/>
    <property type="match status" value="1"/>
</dbReference>
<dbReference type="GO" id="GO:0005886">
    <property type="term" value="C:plasma membrane"/>
    <property type="evidence" value="ECO:0007669"/>
    <property type="project" value="UniProtKB-SubCell"/>
</dbReference>
<dbReference type="InterPro" id="IPR013563">
    <property type="entry name" value="Oligopep_ABC_C"/>
</dbReference>
<evidence type="ECO:0000313" key="9">
    <source>
        <dbReference type="EMBL" id="OUM90381.1"/>
    </source>
</evidence>
<dbReference type="Pfam" id="PF08352">
    <property type="entry name" value="oligo_HPY"/>
    <property type="match status" value="1"/>
</dbReference>
<dbReference type="PANTHER" id="PTHR43297:SF2">
    <property type="entry name" value="DIPEPTIDE TRANSPORT ATP-BINDING PROTEIN DPPD"/>
    <property type="match status" value="1"/>
</dbReference>
<dbReference type="Pfam" id="PF00005">
    <property type="entry name" value="ABC_tran"/>
    <property type="match status" value="1"/>
</dbReference>
<proteinExistence type="inferred from homology"/>
<dbReference type="InterPro" id="IPR003593">
    <property type="entry name" value="AAA+_ATPase"/>
</dbReference>
<evidence type="ECO:0000256" key="3">
    <source>
        <dbReference type="ARBA" id="ARBA00022448"/>
    </source>
</evidence>
<dbReference type="GO" id="GO:0015833">
    <property type="term" value="P:peptide transport"/>
    <property type="evidence" value="ECO:0007669"/>
    <property type="project" value="InterPro"/>
</dbReference>
<keyword evidence="7" id="KW-0472">Membrane</keyword>
<dbReference type="PANTHER" id="PTHR43297">
    <property type="entry name" value="OLIGOPEPTIDE TRANSPORT ATP-BINDING PROTEIN APPD"/>
    <property type="match status" value="1"/>
</dbReference>
<dbReference type="PROSITE" id="PS50893">
    <property type="entry name" value="ABC_TRANSPORTER_2"/>
    <property type="match status" value="1"/>
</dbReference>
<evidence type="ECO:0000256" key="2">
    <source>
        <dbReference type="ARBA" id="ARBA00005417"/>
    </source>
</evidence>
<keyword evidence="6 9" id="KW-0067">ATP-binding</keyword>
<dbReference type="FunFam" id="3.40.50.300:FF:000016">
    <property type="entry name" value="Oligopeptide ABC transporter ATP-binding component"/>
    <property type="match status" value="1"/>
</dbReference>
<sequence length="345" mass="38736">MRETHHELKAGEKVQNPVLEVKHLRALIPTRRGVIRAVNDVSFSIQPGEIVALVGESGSGKSVTALSVMRLNAPVIRYGEESQILFQGKNLLSLPEKEMRQIRGKEISMIFQDPMSSLNPVHRIEKQLIEPIQRHQQVSRHEARRRALELLQQVGISDPEKRLRDYPHQLSGGMRQRVMIAMALACNPSLLIADEPTTALDVTIQAQILSLMKTMQEKTGTAILLITHDLGVVAEMADRVLVMYCGKIVEEGDVYSIFEQPLHPYTRGLLGSVPKLSGGDERLEAIPGTVPHPLELPKGCAFQPRCFHATEDCLTREPELTRWREGRKVSCWHPLEEKFEVVSHG</sequence>
<name>A0A1Y3PSP6_9BACI</name>
<dbReference type="NCBIfam" id="TIGR01727">
    <property type="entry name" value="oligo_HPY"/>
    <property type="match status" value="1"/>
</dbReference>
<dbReference type="EMBL" id="LZRT01000019">
    <property type="protein sequence ID" value="OUM90381.1"/>
    <property type="molecule type" value="Genomic_DNA"/>
</dbReference>
<evidence type="ECO:0000256" key="7">
    <source>
        <dbReference type="ARBA" id="ARBA00023136"/>
    </source>
</evidence>
<gene>
    <name evidence="9" type="ORF">BAA01_16195</name>
</gene>
<dbReference type="SUPFAM" id="SSF52540">
    <property type="entry name" value="P-loop containing nucleoside triphosphate hydrolases"/>
    <property type="match status" value="1"/>
</dbReference>
<dbReference type="PROSITE" id="PS00211">
    <property type="entry name" value="ABC_TRANSPORTER_1"/>
    <property type="match status" value="1"/>
</dbReference>
<accession>A0A1Y3PSP6</accession>
<evidence type="ECO:0000259" key="8">
    <source>
        <dbReference type="PROSITE" id="PS50893"/>
    </source>
</evidence>
<protein>
    <submittedName>
        <fullName evidence="9">Peptide ABC transporter ATP-binding protein</fullName>
    </submittedName>
</protein>
<feature type="domain" description="ABC transporter" evidence="8">
    <location>
        <begin position="19"/>
        <end position="270"/>
    </location>
</feature>
<evidence type="ECO:0000256" key="6">
    <source>
        <dbReference type="ARBA" id="ARBA00022840"/>
    </source>
</evidence>
<evidence type="ECO:0000313" key="10">
    <source>
        <dbReference type="Proteomes" id="UP000196475"/>
    </source>
</evidence>
<dbReference type="GO" id="GO:0005524">
    <property type="term" value="F:ATP binding"/>
    <property type="evidence" value="ECO:0007669"/>
    <property type="project" value="UniProtKB-KW"/>
</dbReference>
<dbReference type="AlphaFoldDB" id="A0A1Y3PSP6"/>
<keyword evidence="4" id="KW-1003">Cell membrane</keyword>
<comment type="similarity">
    <text evidence="2">Belongs to the ABC transporter superfamily.</text>
</comment>
<dbReference type="InterPro" id="IPR003439">
    <property type="entry name" value="ABC_transporter-like_ATP-bd"/>
</dbReference>
<dbReference type="Proteomes" id="UP000196475">
    <property type="component" value="Unassembled WGS sequence"/>
</dbReference>
<organism evidence="9 10">
    <name type="scientific">Bacillus thermozeamaize</name>
    <dbReference type="NCBI Taxonomy" id="230954"/>
    <lineage>
        <taxon>Bacteria</taxon>
        <taxon>Bacillati</taxon>
        <taxon>Bacillota</taxon>
        <taxon>Bacilli</taxon>
        <taxon>Bacillales</taxon>
        <taxon>Bacillaceae</taxon>
        <taxon>Bacillus</taxon>
    </lineage>
</organism>
<reference evidence="10" key="1">
    <citation type="submission" date="2016-06" db="EMBL/GenBank/DDBJ databases">
        <authorList>
            <person name="Nascimento L."/>
            <person name="Pereira R.V."/>
            <person name="Martins L.F."/>
            <person name="Quaggio R.B."/>
            <person name="Silva A.M."/>
            <person name="Setubal J.C."/>
        </authorList>
    </citation>
    <scope>NUCLEOTIDE SEQUENCE [LARGE SCALE GENOMIC DNA]</scope>
</reference>
<dbReference type="CDD" id="cd03257">
    <property type="entry name" value="ABC_NikE_OppD_transporters"/>
    <property type="match status" value="1"/>
</dbReference>
<comment type="caution">
    <text evidence="9">The sequence shown here is derived from an EMBL/GenBank/DDBJ whole genome shotgun (WGS) entry which is preliminary data.</text>
</comment>
<dbReference type="InterPro" id="IPR050388">
    <property type="entry name" value="ABC_Ni/Peptide_Import"/>
</dbReference>
<dbReference type="InterPro" id="IPR017871">
    <property type="entry name" value="ABC_transporter-like_CS"/>
</dbReference>
<dbReference type="GO" id="GO:0016887">
    <property type="term" value="F:ATP hydrolysis activity"/>
    <property type="evidence" value="ECO:0007669"/>
    <property type="project" value="InterPro"/>
</dbReference>
<evidence type="ECO:0000256" key="1">
    <source>
        <dbReference type="ARBA" id="ARBA00004202"/>
    </source>
</evidence>
<dbReference type="SMART" id="SM00382">
    <property type="entry name" value="AAA"/>
    <property type="match status" value="1"/>
</dbReference>